<keyword evidence="3" id="KW-1185">Reference proteome</keyword>
<name>A0AAV3UBQ7_9EURY</name>
<dbReference type="EMBL" id="BAABKX010000001">
    <property type="protein sequence ID" value="GAA5041071.1"/>
    <property type="molecule type" value="Genomic_DNA"/>
</dbReference>
<feature type="region of interest" description="Disordered" evidence="1">
    <location>
        <begin position="28"/>
        <end position="81"/>
    </location>
</feature>
<comment type="caution">
    <text evidence="2">The sequence shown here is derived from an EMBL/GenBank/DDBJ whole genome shotgun (WGS) entry which is preliminary data.</text>
</comment>
<dbReference type="GeneID" id="68614967"/>
<protein>
    <submittedName>
        <fullName evidence="2">Uncharacterized protein</fullName>
    </submittedName>
</protein>
<dbReference type="AlphaFoldDB" id="A0AAV3UBQ7"/>
<dbReference type="RefSeq" id="WP_227774990.1">
    <property type="nucleotide sequence ID" value="NZ_BAABKX010000001.1"/>
</dbReference>
<gene>
    <name evidence="2" type="ORF">GCM10025751_02710</name>
</gene>
<evidence type="ECO:0000256" key="1">
    <source>
        <dbReference type="SAM" id="MobiDB-lite"/>
    </source>
</evidence>
<reference evidence="2 3" key="1">
    <citation type="journal article" date="2019" name="Int. J. Syst. Evol. Microbiol.">
        <title>The Global Catalogue of Microorganisms (GCM) 10K type strain sequencing project: providing services to taxonomists for standard genome sequencing and annotation.</title>
        <authorList>
            <consortium name="The Broad Institute Genomics Platform"/>
            <consortium name="The Broad Institute Genome Sequencing Center for Infectious Disease"/>
            <person name="Wu L."/>
            <person name="Ma J."/>
        </authorList>
    </citation>
    <scope>NUCLEOTIDE SEQUENCE [LARGE SCALE GENOMIC DNA]</scope>
    <source>
        <strain evidence="2 3">JCM 17504</strain>
    </source>
</reference>
<feature type="compositionally biased region" description="Basic and acidic residues" evidence="1">
    <location>
        <begin position="35"/>
        <end position="51"/>
    </location>
</feature>
<dbReference type="Proteomes" id="UP001501729">
    <property type="component" value="Unassembled WGS sequence"/>
</dbReference>
<organism evidence="2 3">
    <name type="scientific">Haladaptatus pallidirubidus</name>
    <dbReference type="NCBI Taxonomy" id="1008152"/>
    <lineage>
        <taxon>Archaea</taxon>
        <taxon>Methanobacteriati</taxon>
        <taxon>Methanobacteriota</taxon>
        <taxon>Stenosarchaea group</taxon>
        <taxon>Halobacteria</taxon>
        <taxon>Halobacteriales</taxon>
        <taxon>Haladaptataceae</taxon>
        <taxon>Haladaptatus</taxon>
    </lineage>
</organism>
<evidence type="ECO:0000313" key="2">
    <source>
        <dbReference type="EMBL" id="GAA5041071.1"/>
    </source>
</evidence>
<proteinExistence type="predicted"/>
<feature type="compositionally biased region" description="Basic residues" evidence="1">
    <location>
        <begin position="67"/>
        <end position="81"/>
    </location>
</feature>
<evidence type="ECO:0000313" key="3">
    <source>
        <dbReference type="Proteomes" id="UP001501729"/>
    </source>
</evidence>
<accession>A0AAV3UBQ7</accession>
<sequence length="81" mass="8747">MKGKRTLQIGIALMALVGLTLASGAAVASGGDYGGDDKYDDDKKDKKYDKDKKKKHSKHGVPACKKSQGKAPKKNPHCKKY</sequence>